<evidence type="ECO:0000256" key="4">
    <source>
        <dbReference type="ARBA" id="ARBA00023125"/>
    </source>
</evidence>
<evidence type="ECO:0000256" key="2">
    <source>
        <dbReference type="ARBA" id="ARBA00023012"/>
    </source>
</evidence>
<keyword evidence="2" id="KW-0902">Two-component regulatory system</keyword>
<dbReference type="SUPFAM" id="SSF46894">
    <property type="entry name" value="C-terminal effector domain of the bipartite response regulators"/>
    <property type="match status" value="1"/>
</dbReference>
<dbReference type="Gene3D" id="6.10.250.690">
    <property type="match status" value="1"/>
</dbReference>
<dbReference type="InterPro" id="IPR001867">
    <property type="entry name" value="OmpR/PhoB-type_DNA-bd"/>
</dbReference>
<sequence length="292" mass="32719">MGKVAPHGAARSARGDGGTAWRDGYLHGTVTACVAAGGWHNGRAVALTRSRSVNERPPRIIVLDDDAEIRNMLRRYLTDNGFQVQAIDSAEQLDRLLQREPFDALVLDLMMPGEDGLSICRRLRANGHTIPILMLTARGDSVDRIIGLEMGADDYLPKTSDPRELIARLNAMRRRQHMLHSAEVWGNDEVTEFGPFTLNISRMELQRDGASIPLTNMEFQLLRVFAANPRRPMSRDHLQDKVKGRDHEAMDRSLDVQISRLRRKIEDNPAAPCYIRTVWGVGYVFTPEGGDA</sequence>
<gene>
    <name evidence="10" type="ORF">ISP19_04850</name>
</gene>
<dbReference type="PROSITE" id="PS50110">
    <property type="entry name" value="RESPONSE_REGULATORY"/>
    <property type="match status" value="1"/>
</dbReference>
<dbReference type="PANTHER" id="PTHR48111:SF4">
    <property type="entry name" value="DNA-BINDING DUAL TRANSCRIPTIONAL REGULATOR OMPR"/>
    <property type="match status" value="1"/>
</dbReference>
<feature type="domain" description="OmpR/PhoB-type" evidence="9">
    <location>
        <begin position="188"/>
        <end position="287"/>
    </location>
</feature>
<dbReference type="SMART" id="SM00448">
    <property type="entry name" value="REC"/>
    <property type="match status" value="1"/>
</dbReference>
<dbReference type="InterPro" id="IPR039420">
    <property type="entry name" value="WalR-like"/>
</dbReference>
<dbReference type="Pfam" id="PF00072">
    <property type="entry name" value="Response_reg"/>
    <property type="match status" value="1"/>
</dbReference>
<evidence type="ECO:0000256" key="5">
    <source>
        <dbReference type="ARBA" id="ARBA00023163"/>
    </source>
</evidence>
<protein>
    <submittedName>
        <fullName evidence="10">Response regulator</fullName>
    </submittedName>
</protein>
<keyword evidence="5" id="KW-0804">Transcription</keyword>
<keyword evidence="1 6" id="KW-0597">Phosphoprotein</keyword>
<keyword evidence="3" id="KW-0805">Transcription regulation</keyword>
<dbReference type="InterPro" id="IPR001789">
    <property type="entry name" value="Sig_transdc_resp-reg_receiver"/>
</dbReference>
<evidence type="ECO:0000256" key="6">
    <source>
        <dbReference type="PROSITE-ProRule" id="PRU00169"/>
    </source>
</evidence>
<evidence type="ECO:0000313" key="10">
    <source>
        <dbReference type="EMBL" id="MBM7124699.1"/>
    </source>
</evidence>
<dbReference type="Pfam" id="PF00486">
    <property type="entry name" value="Trans_reg_C"/>
    <property type="match status" value="1"/>
</dbReference>
<dbReference type="InterPro" id="IPR016032">
    <property type="entry name" value="Sig_transdc_resp-reg_C-effctor"/>
</dbReference>
<dbReference type="Gene3D" id="1.10.10.10">
    <property type="entry name" value="Winged helix-like DNA-binding domain superfamily/Winged helix DNA-binding domain"/>
    <property type="match status" value="1"/>
</dbReference>
<dbReference type="InterPro" id="IPR011006">
    <property type="entry name" value="CheY-like_superfamily"/>
</dbReference>
<proteinExistence type="predicted"/>
<dbReference type="EMBL" id="JADIKE010000028">
    <property type="protein sequence ID" value="MBM7124699.1"/>
    <property type="molecule type" value="Genomic_DNA"/>
</dbReference>
<evidence type="ECO:0000259" key="9">
    <source>
        <dbReference type="PROSITE" id="PS51755"/>
    </source>
</evidence>
<name>A0ABS2K1E8_9GAMM</name>
<feature type="DNA-binding region" description="OmpR/PhoB-type" evidence="7">
    <location>
        <begin position="188"/>
        <end position="287"/>
    </location>
</feature>
<dbReference type="PANTHER" id="PTHR48111">
    <property type="entry name" value="REGULATOR OF RPOS"/>
    <property type="match status" value="1"/>
</dbReference>
<reference evidence="10" key="1">
    <citation type="submission" date="2020-10" db="EMBL/GenBank/DDBJ databases">
        <title>Phylogeny of dyella-like bacteria.</title>
        <authorList>
            <person name="Fu J."/>
        </authorList>
    </citation>
    <scope>NUCLEOTIDE SEQUENCE</scope>
    <source>
        <strain evidence="10">DHOC52</strain>
    </source>
</reference>
<evidence type="ECO:0000259" key="8">
    <source>
        <dbReference type="PROSITE" id="PS50110"/>
    </source>
</evidence>
<dbReference type="PROSITE" id="PS51755">
    <property type="entry name" value="OMPR_PHOB"/>
    <property type="match status" value="1"/>
</dbReference>
<dbReference type="CDD" id="cd17574">
    <property type="entry name" value="REC_OmpR"/>
    <property type="match status" value="1"/>
</dbReference>
<evidence type="ECO:0000313" key="11">
    <source>
        <dbReference type="Proteomes" id="UP001430149"/>
    </source>
</evidence>
<comment type="caution">
    <text evidence="10">The sequence shown here is derived from an EMBL/GenBank/DDBJ whole genome shotgun (WGS) entry which is preliminary data.</text>
</comment>
<dbReference type="Proteomes" id="UP001430149">
    <property type="component" value="Unassembled WGS sequence"/>
</dbReference>
<evidence type="ECO:0000256" key="7">
    <source>
        <dbReference type="PROSITE-ProRule" id="PRU01091"/>
    </source>
</evidence>
<evidence type="ECO:0000256" key="1">
    <source>
        <dbReference type="ARBA" id="ARBA00022553"/>
    </source>
</evidence>
<dbReference type="CDD" id="cd00383">
    <property type="entry name" value="trans_reg_C"/>
    <property type="match status" value="1"/>
</dbReference>
<keyword evidence="11" id="KW-1185">Reference proteome</keyword>
<dbReference type="SUPFAM" id="SSF52172">
    <property type="entry name" value="CheY-like"/>
    <property type="match status" value="1"/>
</dbReference>
<organism evidence="10 11">
    <name type="scientific">Dyella flava</name>
    <dbReference type="NCBI Taxonomy" id="1920170"/>
    <lineage>
        <taxon>Bacteria</taxon>
        <taxon>Pseudomonadati</taxon>
        <taxon>Pseudomonadota</taxon>
        <taxon>Gammaproteobacteria</taxon>
        <taxon>Lysobacterales</taxon>
        <taxon>Rhodanobacteraceae</taxon>
        <taxon>Dyella</taxon>
    </lineage>
</organism>
<evidence type="ECO:0000256" key="3">
    <source>
        <dbReference type="ARBA" id="ARBA00023015"/>
    </source>
</evidence>
<dbReference type="SMART" id="SM00862">
    <property type="entry name" value="Trans_reg_C"/>
    <property type="match status" value="1"/>
</dbReference>
<accession>A0ABS2K1E8</accession>
<feature type="modified residue" description="4-aspartylphosphate" evidence="6">
    <location>
        <position position="108"/>
    </location>
</feature>
<keyword evidence="4 7" id="KW-0238">DNA-binding</keyword>
<dbReference type="InterPro" id="IPR036388">
    <property type="entry name" value="WH-like_DNA-bd_sf"/>
</dbReference>
<feature type="domain" description="Response regulatory" evidence="8">
    <location>
        <begin position="59"/>
        <end position="173"/>
    </location>
</feature>
<dbReference type="Gene3D" id="3.40.50.2300">
    <property type="match status" value="1"/>
</dbReference>